<accession>A0A6J5ZB62</accession>
<organism evidence="1">
    <name type="scientific">freshwater metagenome</name>
    <dbReference type="NCBI Taxonomy" id="449393"/>
    <lineage>
        <taxon>unclassified sequences</taxon>
        <taxon>metagenomes</taxon>
        <taxon>ecological metagenomes</taxon>
    </lineage>
</organism>
<name>A0A6J5ZB62_9ZZZZ</name>
<gene>
    <name evidence="1" type="ORF">UFOPK3775_00739</name>
</gene>
<reference evidence="1" key="1">
    <citation type="submission" date="2020-05" db="EMBL/GenBank/DDBJ databases">
        <authorList>
            <person name="Chiriac C."/>
            <person name="Salcher M."/>
            <person name="Ghai R."/>
            <person name="Kavagutti S V."/>
        </authorList>
    </citation>
    <scope>NUCLEOTIDE SEQUENCE</scope>
</reference>
<dbReference type="InterPro" id="IPR016024">
    <property type="entry name" value="ARM-type_fold"/>
</dbReference>
<dbReference type="InterPro" id="IPR014825">
    <property type="entry name" value="DNA_alkylation"/>
</dbReference>
<dbReference type="Gene3D" id="1.20.1660.10">
    <property type="entry name" value="Hypothetical protein (EF3068)"/>
    <property type="match status" value="1"/>
</dbReference>
<dbReference type="AlphaFoldDB" id="A0A6J5ZB62"/>
<dbReference type="Pfam" id="PF08713">
    <property type="entry name" value="DNA_alkylation"/>
    <property type="match status" value="1"/>
</dbReference>
<dbReference type="EMBL" id="CAESAK010000086">
    <property type="protein sequence ID" value="CAB4338686.1"/>
    <property type="molecule type" value="Genomic_DNA"/>
</dbReference>
<dbReference type="PANTHER" id="PTHR34070:SF1">
    <property type="entry name" value="DNA ALKYLATION REPAIR PROTEIN"/>
    <property type="match status" value="1"/>
</dbReference>
<dbReference type="PANTHER" id="PTHR34070">
    <property type="entry name" value="ARMADILLO-TYPE FOLD"/>
    <property type="match status" value="1"/>
</dbReference>
<proteinExistence type="predicted"/>
<dbReference type="SUPFAM" id="SSF48371">
    <property type="entry name" value="ARM repeat"/>
    <property type="match status" value="1"/>
</dbReference>
<dbReference type="Gene3D" id="1.25.40.290">
    <property type="entry name" value="ARM repeat domains"/>
    <property type="match status" value="1"/>
</dbReference>
<protein>
    <submittedName>
        <fullName evidence="1">Unannotated protein</fullName>
    </submittedName>
</protein>
<sequence length="230" mass="26384">MRSVSYEEDFTNSLSKSLFKIGDRKRAIGAQAYMKDIAPFIGVATPERRVLVKKIARELKVPTSADLGMTSRALWKMDEREFQYAANDLIDIHIGVVDKNFLQAHVEYLITHKSWWDTVDGLGSVAISPLTDKYGCEKLMEKWNKSENIWLNRAAIQHQRGRKYETDVKLVLGYCDDHSESKEFFIVKAIGWALRDIARVNPSAVQKFLKDHPDLDRVAVREAERGLSRL</sequence>
<evidence type="ECO:0000313" key="1">
    <source>
        <dbReference type="EMBL" id="CAB4338686.1"/>
    </source>
</evidence>